<dbReference type="Proteomes" id="UP000262379">
    <property type="component" value="Unassembled WGS sequence"/>
</dbReference>
<organism evidence="1 2">
    <name type="scientific">Mesorhizobium denitrificans</name>
    <dbReference type="NCBI Taxonomy" id="2294114"/>
    <lineage>
        <taxon>Bacteria</taxon>
        <taxon>Pseudomonadati</taxon>
        <taxon>Pseudomonadota</taxon>
        <taxon>Alphaproteobacteria</taxon>
        <taxon>Hyphomicrobiales</taxon>
        <taxon>Phyllobacteriaceae</taxon>
        <taxon>Mesorhizobium</taxon>
    </lineage>
</organism>
<protein>
    <submittedName>
        <fullName evidence="1">Uncharacterized protein</fullName>
    </submittedName>
</protein>
<evidence type="ECO:0000313" key="2">
    <source>
        <dbReference type="Proteomes" id="UP000262379"/>
    </source>
</evidence>
<dbReference type="EMBL" id="QURN01000028">
    <property type="protein sequence ID" value="RFC63259.1"/>
    <property type="molecule type" value="Genomic_DNA"/>
</dbReference>
<gene>
    <name evidence="1" type="ORF">DY251_20805</name>
</gene>
<evidence type="ECO:0000313" key="1">
    <source>
        <dbReference type="EMBL" id="RFC63259.1"/>
    </source>
</evidence>
<keyword evidence="2" id="KW-1185">Reference proteome</keyword>
<name>A0A371X220_9HYPH</name>
<accession>A0A371X220</accession>
<dbReference type="AlphaFoldDB" id="A0A371X220"/>
<sequence>MRTLLGLDGRLPSDVVNHYVHSRLSYSQPLSIDRALLAIRTVLPNCELSDPKLIRMLEAAAAKYRIKIDGRMHRN</sequence>
<reference evidence="2" key="1">
    <citation type="submission" date="2018-08" db="EMBL/GenBank/DDBJ databases">
        <authorList>
            <person name="Im W.T."/>
        </authorList>
    </citation>
    <scope>NUCLEOTIDE SEQUENCE [LARGE SCALE GENOMIC DNA]</scope>
    <source>
        <strain evidence="2">LA-28</strain>
    </source>
</reference>
<dbReference type="RefSeq" id="WP_116625829.1">
    <property type="nucleotide sequence ID" value="NZ_QURN01000028.1"/>
</dbReference>
<comment type="caution">
    <text evidence="1">The sequence shown here is derived from an EMBL/GenBank/DDBJ whole genome shotgun (WGS) entry which is preliminary data.</text>
</comment>
<proteinExistence type="predicted"/>